<feature type="compositionally biased region" description="Basic and acidic residues" evidence="1">
    <location>
        <begin position="103"/>
        <end position="120"/>
    </location>
</feature>
<evidence type="ECO:0000313" key="3">
    <source>
        <dbReference type="EMBL" id="RAH77074.1"/>
    </source>
</evidence>
<dbReference type="AlphaFoldDB" id="A0A8T8WN10"/>
<accession>A0A8T8WN10</accession>
<dbReference type="GeneID" id="37170717"/>
<dbReference type="Proteomes" id="UP000249497">
    <property type="component" value="Unassembled WGS sequence"/>
</dbReference>
<evidence type="ECO:0000256" key="2">
    <source>
        <dbReference type="SAM" id="Phobius"/>
    </source>
</evidence>
<name>A0A8T8WN10_ASPJA</name>
<protein>
    <submittedName>
        <fullName evidence="3">Uncharacterized protein</fullName>
    </submittedName>
</protein>
<organism evidence="3 4">
    <name type="scientific">Aspergillus japonicus CBS 114.51</name>
    <dbReference type="NCBI Taxonomy" id="1448312"/>
    <lineage>
        <taxon>Eukaryota</taxon>
        <taxon>Fungi</taxon>
        <taxon>Dikarya</taxon>
        <taxon>Ascomycota</taxon>
        <taxon>Pezizomycotina</taxon>
        <taxon>Eurotiomycetes</taxon>
        <taxon>Eurotiomycetidae</taxon>
        <taxon>Eurotiales</taxon>
        <taxon>Aspergillaceae</taxon>
        <taxon>Aspergillus</taxon>
        <taxon>Aspergillus subgen. Circumdati</taxon>
    </lineage>
</organism>
<gene>
    <name evidence="3" type="ORF">BO86DRAFT_233459</name>
</gene>
<feature type="transmembrane region" description="Helical" evidence="2">
    <location>
        <begin position="13"/>
        <end position="35"/>
    </location>
</feature>
<keyword evidence="4" id="KW-1185">Reference proteome</keyword>
<sequence length="120" mass="13867">MHHYHHASCPFPFLSHLLSLTHIIVLVPILCFVLLSESTHSMTPLDYAPTYLSCRYAFPTLPSLRSDLPFCRVPWMFSTGDCRSAIWIILHSKTYPHCVRKSQNHDQKGEQGWKEEAEGR</sequence>
<feature type="region of interest" description="Disordered" evidence="1">
    <location>
        <begin position="101"/>
        <end position="120"/>
    </location>
</feature>
<dbReference type="RefSeq" id="XP_025522968.1">
    <property type="nucleotide sequence ID" value="XM_025667025.1"/>
</dbReference>
<evidence type="ECO:0000256" key="1">
    <source>
        <dbReference type="SAM" id="MobiDB-lite"/>
    </source>
</evidence>
<dbReference type="EMBL" id="KZ824850">
    <property type="protein sequence ID" value="RAH77074.1"/>
    <property type="molecule type" value="Genomic_DNA"/>
</dbReference>
<keyword evidence="2" id="KW-0812">Transmembrane</keyword>
<keyword evidence="2" id="KW-1133">Transmembrane helix</keyword>
<evidence type="ECO:0000313" key="4">
    <source>
        <dbReference type="Proteomes" id="UP000249497"/>
    </source>
</evidence>
<keyword evidence="2" id="KW-0472">Membrane</keyword>
<proteinExistence type="predicted"/>
<reference evidence="3 4" key="1">
    <citation type="submission" date="2018-02" db="EMBL/GenBank/DDBJ databases">
        <title>The genomes of Aspergillus section Nigri reveals drivers in fungal speciation.</title>
        <authorList>
            <consortium name="DOE Joint Genome Institute"/>
            <person name="Vesth T.C."/>
            <person name="Nybo J."/>
            <person name="Theobald S."/>
            <person name="Brandl J."/>
            <person name="Frisvad J.C."/>
            <person name="Nielsen K.F."/>
            <person name="Lyhne E.K."/>
            <person name="Kogle M.E."/>
            <person name="Kuo A."/>
            <person name="Riley R."/>
            <person name="Clum A."/>
            <person name="Nolan M."/>
            <person name="Lipzen A."/>
            <person name="Salamov A."/>
            <person name="Henrissat B."/>
            <person name="Wiebenga A."/>
            <person name="De vries R.P."/>
            <person name="Grigoriev I.V."/>
            <person name="Mortensen U.H."/>
            <person name="Andersen M.R."/>
            <person name="Baker S.E."/>
        </authorList>
    </citation>
    <scope>NUCLEOTIDE SEQUENCE [LARGE SCALE GENOMIC DNA]</scope>
    <source>
        <strain evidence="3 4">CBS 114.51</strain>
    </source>
</reference>